<dbReference type="SUPFAM" id="SSF52540">
    <property type="entry name" value="P-loop containing nucleoside triphosphate hydrolases"/>
    <property type="match status" value="1"/>
</dbReference>
<evidence type="ECO:0000313" key="2">
    <source>
        <dbReference type="Proteomes" id="UP000321201"/>
    </source>
</evidence>
<sequence>MNLKIRESKELSAEEQERYIFGEQYLLRRPLLQAISMEQAPVLLIDEIDRADEEFEAYLLEVLSDFQISIPEIGTLKAVSVPYVVLTSNGTRELSDALRRRCLYYYLDFPTFDRELRIVTQRLPKIGQVLAGQVVAFVQSLRALELRKKPGIAETLDWAAALLGFNIDRLDRDSGTLMHTLSCLLKTREDRVGITPDVVQRLIANAV</sequence>
<name>A0A5C7EUJ8_9PROT</name>
<protein>
    <submittedName>
        <fullName evidence="1">MoxR family ATPase</fullName>
    </submittedName>
</protein>
<dbReference type="RefSeq" id="WP_147800817.1">
    <property type="nucleotide sequence ID" value="NZ_VPFL01000023.1"/>
</dbReference>
<dbReference type="Gene3D" id="3.40.50.300">
    <property type="entry name" value="P-loop containing nucleotide triphosphate hydrolases"/>
    <property type="match status" value="1"/>
</dbReference>
<dbReference type="OrthoDB" id="9783370at2"/>
<keyword evidence="2" id="KW-1185">Reference proteome</keyword>
<proteinExistence type="predicted"/>
<dbReference type="InParanoid" id="A0A5C7EUJ8"/>
<dbReference type="InterPro" id="IPR027417">
    <property type="entry name" value="P-loop_NTPase"/>
</dbReference>
<reference evidence="1 2" key="1">
    <citation type="submission" date="2019-08" db="EMBL/GenBank/DDBJ databases">
        <title>Pelomicrobium methylotrophicum gen. nov., sp. nov. a moderately thermophilic, facultatively anaerobic, lithoautotrophic and methylotrophic bacterium isolated from a terrestrial mud volcano.</title>
        <authorList>
            <person name="Slobodkina G.B."/>
            <person name="Merkel A.Y."/>
            <person name="Slobodkin A.I."/>
        </authorList>
    </citation>
    <scope>NUCLEOTIDE SEQUENCE [LARGE SCALE GENOMIC DNA]</scope>
    <source>
        <strain evidence="1 2">SM250</strain>
    </source>
</reference>
<gene>
    <name evidence="1" type="ORF">FR698_13975</name>
</gene>
<accession>A0A5C7EUJ8</accession>
<dbReference type="AlphaFoldDB" id="A0A5C7EUJ8"/>
<dbReference type="Proteomes" id="UP000321201">
    <property type="component" value="Unassembled WGS sequence"/>
</dbReference>
<organism evidence="1 2">
    <name type="scientific">Pelomicrobium methylotrophicum</name>
    <dbReference type="NCBI Taxonomy" id="2602750"/>
    <lineage>
        <taxon>Bacteria</taxon>
        <taxon>Pseudomonadati</taxon>
        <taxon>Pseudomonadota</taxon>
        <taxon>Hydrogenophilia</taxon>
        <taxon>Hydrogenophilia incertae sedis</taxon>
        <taxon>Pelomicrobium</taxon>
    </lineage>
</organism>
<evidence type="ECO:0000313" key="1">
    <source>
        <dbReference type="EMBL" id="TXF10736.1"/>
    </source>
</evidence>
<comment type="caution">
    <text evidence="1">The sequence shown here is derived from an EMBL/GenBank/DDBJ whole genome shotgun (WGS) entry which is preliminary data.</text>
</comment>
<dbReference type="EMBL" id="VPFL01000023">
    <property type="protein sequence ID" value="TXF10736.1"/>
    <property type="molecule type" value="Genomic_DNA"/>
</dbReference>